<dbReference type="AlphaFoldDB" id="A0A221NSD3"/>
<sequence>MAAPVDGLDPVRTELLRAARASADAVLARAQAEAEETLRSARRTAAQVLSHARRAGAADGAAAADRERERALQDAWAVELAARAEAYASLRAEVRAGVQRALADGAVPPERLAQTARSLLGADAQITAVPDGGVRAKAPGRRVDLSAQALADRAVDALGVAAETLWEVP</sequence>
<dbReference type="OrthoDB" id="4336049at2"/>
<dbReference type="RefSeq" id="WP_039652385.1">
    <property type="nucleotide sequence ID" value="NZ_CP021080.1"/>
</dbReference>
<reference evidence="1 2" key="1">
    <citation type="submission" date="2017-07" db="EMBL/GenBank/DDBJ databases">
        <title>Genome sequence of Streptomyces pluripotens MUSC 137T.</title>
        <authorList>
            <person name="Ser H.-L."/>
            <person name="Lee L.-H."/>
        </authorList>
    </citation>
    <scope>NUCLEOTIDE SEQUENCE [LARGE SCALE GENOMIC DNA]</scope>
    <source>
        <strain evidence="1 2">MUSC 137</strain>
    </source>
</reference>
<dbReference type="STRING" id="1355015.LK06_000235"/>
<dbReference type="KEGG" id="splu:LK06_000235"/>
<protein>
    <submittedName>
        <fullName evidence="1">Uncharacterized protein</fullName>
    </submittedName>
</protein>
<evidence type="ECO:0000313" key="2">
    <source>
        <dbReference type="Proteomes" id="UP000031501"/>
    </source>
</evidence>
<proteinExistence type="predicted"/>
<dbReference type="EMBL" id="CP022433">
    <property type="protein sequence ID" value="ASN22887.1"/>
    <property type="molecule type" value="Genomic_DNA"/>
</dbReference>
<keyword evidence="2" id="KW-1185">Reference proteome</keyword>
<organism evidence="1 2">
    <name type="scientific">Streptomyces pluripotens</name>
    <dbReference type="NCBI Taxonomy" id="1355015"/>
    <lineage>
        <taxon>Bacteria</taxon>
        <taxon>Bacillati</taxon>
        <taxon>Actinomycetota</taxon>
        <taxon>Actinomycetes</taxon>
        <taxon>Kitasatosporales</taxon>
        <taxon>Streptomycetaceae</taxon>
        <taxon>Streptomyces</taxon>
    </lineage>
</organism>
<gene>
    <name evidence="1" type="ORF">LK07_01315</name>
</gene>
<evidence type="ECO:0000313" key="1">
    <source>
        <dbReference type="EMBL" id="ASN22887.1"/>
    </source>
</evidence>
<dbReference type="Proteomes" id="UP000031501">
    <property type="component" value="Chromosome"/>
</dbReference>
<name>A0A221NSD3_9ACTN</name>
<accession>A0A221NSD3</accession>